<dbReference type="PANTHER" id="PTHR43224:SF1">
    <property type="entry name" value="AMIDINOTRANSFERASE"/>
    <property type="match status" value="1"/>
</dbReference>
<reference evidence="1 2" key="1">
    <citation type="submission" date="2018-02" db="EMBL/GenBank/DDBJ databases">
        <authorList>
            <person name="Cohen D.B."/>
            <person name="Kent A.D."/>
        </authorList>
    </citation>
    <scope>NUCLEOTIDE SEQUENCE [LARGE SCALE GENOMIC DNA]</scope>
    <source>
        <strain evidence="1">1</strain>
    </source>
</reference>
<dbReference type="AlphaFoldDB" id="A0A2N9JI01"/>
<dbReference type="EMBL" id="LT985188">
    <property type="protein sequence ID" value="SPD87158.1"/>
    <property type="molecule type" value="Genomic_DNA"/>
</dbReference>
<keyword evidence="2" id="KW-1185">Reference proteome</keyword>
<name>A0A2N9JI01_9ACTN</name>
<proteinExistence type="predicted"/>
<dbReference type="Proteomes" id="UP000238164">
    <property type="component" value="Chromosome 1"/>
</dbReference>
<dbReference type="OrthoDB" id="9788268at2"/>
<dbReference type="NCBIfam" id="NF046062">
    <property type="entry name" value="citrull_CtlX"/>
    <property type="match status" value="1"/>
</dbReference>
<dbReference type="InterPro" id="IPR014541">
    <property type="entry name" value="Amdntrnsf_FN0238"/>
</dbReference>
<protein>
    <submittedName>
        <fullName evidence="1">Amidinotransferase</fullName>
    </submittedName>
</protein>
<sequence length="310" mass="34129">MNFRHVQAPTAVVMVRPHRFRVNSETLADNAFQSPADLTLSDDRIAAMARDEFDGCVEALTGAGVTVHVFDDFGQLDTPDSVFPNNWFSTHHGGRIAIYPMFAPNRRRERRADVIELLKSTYRVQEVIDYSGLEYDNLFLEGTGAMVLDHLERVAYVANSFRADPVILERFCTAFGYEPMAFPTAGPDGRPIYHTNVLMGIASEYALVCLAAISDERRRDEVARRLADSGRTVLDLTFGQVADFAGNTIELTGSSGRLLALSQRAAAALTDEQRAVIEQSATLLPLTVPTIEYAGGSVRCMIAGVHLTPR</sequence>
<dbReference type="GO" id="GO:0016740">
    <property type="term" value="F:transferase activity"/>
    <property type="evidence" value="ECO:0007669"/>
    <property type="project" value="UniProtKB-KW"/>
</dbReference>
<dbReference type="RefSeq" id="WP_105185945.1">
    <property type="nucleotide sequence ID" value="NZ_BAAAGO010000040.1"/>
</dbReference>
<dbReference type="Pfam" id="PF19420">
    <property type="entry name" value="DDAH_eukar"/>
    <property type="match status" value="1"/>
</dbReference>
<evidence type="ECO:0000313" key="2">
    <source>
        <dbReference type="Proteomes" id="UP000238164"/>
    </source>
</evidence>
<dbReference type="PIRSF" id="PIRSF028188">
    <property type="entry name" value="Amdntrnsf_FN0238"/>
    <property type="match status" value="1"/>
</dbReference>
<accession>A0A2N9JI01</accession>
<dbReference type="Gene3D" id="3.75.10.10">
    <property type="entry name" value="L-arginine/glycine Amidinotransferase, Chain A"/>
    <property type="match status" value="1"/>
</dbReference>
<dbReference type="SUPFAM" id="SSF55909">
    <property type="entry name" value="Pentein"/>
    <property type="match status" value="1"/>
</dbReference>
<dbReference type="KEGG" id="mgg:MPLG2_2128"/>
<evidence type="ECO:0000313" key="1">
    <source>
        <dbReference type="EMBL" id="SPD87158.1"/>
    </source>
</evidence>
<organism evidence="1 2">
    <name type="scientific">Micropruina glycogenica</name>
    <dbReference type="NCBI Taxonomy" id="75385"/>
    <lineage>
        <taxon>Bacteria</taxon>
        <taxon>Bacillati</taxon>
        <taxon>Actinomycetota</taxon>
        <taxon>Actinomycetes</taxon>
        <taxon>Propionibacteriales</taxon>
        <taxon>Nocardioidaceae</taxon>
        <taxon>Micropruina</taxon>
    </lineage>
</organism>
<keyword evidence="1" id="KW-0808">Transferase</keyword>
<gene>
    <name evidence="1" type="ORF">MPLG2_2128</name>
</gene>
<dbReference type="PANTHER" id="PTHR43224">
    <property type="entry name" value="AMIDINOTRANSFERASE"/>
    <property type="match status" value="1"/>
</dbReference>